<sequence length="483" mass="55991">MENKQLLYENVTTVLTYMEPNCRFNLALYIPSIRKAEKAAPLHINRLKLEENRFGVNETEYNARVYRECQAKTKAFGGDGEVDYDLDDDGFEMGYEENILPGDILLAELRTNRRHKLNKLKCECSDSCNHYIRLYVSGSMTQLPYANMKIYQLMKRLLTIFFGNRNGEWTIKQMILEDRVLRWPVDTRKPIVQNIEIGQYSPSKLNVVQSLIDSSVPLTSLKMGFFTSSLSDHPLLKNSEHLIISGYPPYRSLPDLFPLQIQKMSITTGIQVHHHEIIIFKLMEKPRPIGVCYSFFTYAKKDLSTLDLPEVLEISTDYMKLAMGSEAVVVVQYTKDDRRTCSNMESQRLLFCDTKTILGYMEPSFRFNIALKIPSIRRAEKAAPLYIKYLDLHDTRFVVNETEYTGREVPGLPRGEVDYDFDEYGFKINLDESSQPGHKLLTDSIRLHLSRGSKVDELEYEYQEKNALPCNHYIRLYVSGSKY</sequence>
<gene>
    <name evidence="1" type="ORF">L3Y34_013963</name>
</gene>
<organism evidence="1 2">
    <name type="scientific">Caenorhabditis briggsae</name>
    <dbReference type="NCBI Taxonomy" id="6238"/>
    <lineage>
        <taxon>Eukaryota</taxon>
        <taxon>Metazoa</taxon>
        <taxon>Ecdysozoa</taxon>
        <taxon>Nematoda</taxon>
        <taxon>Chromadorea</taxon>
        <taxon>Rhabditida</taxon>
        <taxon>Rhabditina</taxon>
        <taxon>Rhabditomorpha</taxon>
        <taxon>Rhabditoidea</taxon>
        <taxon>Rhabditidae</taxon>
        <taxon>Peloderinae</taxon>
        <taxon>Caenorhabditis</taxon>
    </lineage>
</organism>
<dbReference type="PANTHER" id="PTHR31379">
    <property type="entry name" value="F-BOX C PROTEIN-RELATED-RELATED"/>
    <property type="match status" value="1"/>
</dbReference>
<dbReference type="Pfam" id="PF12078">
    <property type="entry name" value="DUF3557"/>
    <property type="match status" value="1"/>
</dbReference>
<name>A0AAE9IWV7_CAEBR</name>
<evidence type="ECO:0000313" key="1">
    <source>
        <dbReference type="EMBL" id="ULU09213.1"/>
    </source>
</evidence>
<dbReference type="InterPro" id="IPR021942">
    <property type="entry name" value="DUF3557"/>
</dbReference>
<proteinExistence type="predicted"/>
<reference evidence="1 2" key="1">
    <citation type="submission" date="2022-05" db="EMBL/GenBank/DDBJ databases">
        <title>Chromosome-level reference genomes for two strains of Caenorhabditis briggsae: an improved platform for comparative genomics.</title>
        <authorList>
            <person name="Stevens L."/>
            <person name="Andersen E.C."/>
        </authorList>
    </citation>
    <scope>NUCLEOTIDE SEQUENCE [LARGE SCALE GENOMIC DNA]</scope>
    <source>
        <strain evidence="1">QX1410_ONT</strain>
        <tissue evidence="1">Whole-organism</tissue>
    </source>
</reference>
<dbReference type="PANTHER" id="PTHR31379:SF1">
    <property type="entry name" value="F-BOX C PROTEIN-RELATED"/>
    <property type="match status" value="1"/>
</dbReference>
<dbReference type="Proteomes" id="UP000827892">
    <property type="component" value="Chromosome I"/>
</dbReference>
<evidence type="ECO:0000313" key="2">
    <source>
        <dbReference type="Proteomes" id="UP000827892"/>
    </source>
</evidence>
<dbReference type="EMBL" id="CP090891">
    <property type="protein sequence ID" value="ULU09213.1"/>
    <property type="molecule type" value="Genomic_DNA"/>
</dbReference>
<dbReference type="AlphaFoldDB" id="A0AAE9IWV7"/>
<accession>A0AAE9IWV7</accession>
<protein>
    <submittedName>
        <fullName evidence="1">Uncharacterized protein</fullName>
    </submittedName>
</protein>